<dbReference type="AlphaFoldDB" id="A0AB37URZ5"/>
<gene>
    <name evidence="1" type="ORF">DSM107010_02560</name>
</gene>
<keyword evidence="2" id="KW-1185">Reference proteome</keyword>
<dbReference type="RefSeq" id="WP_127022170.1">
    <property type="nucleotide sequence ID" value="NZ_JAVKZF010000006.1"/>
</dbReference>
<organism evidence="1 2">
    <name type="scientific">Chroococcidiopsis cubana SAG 39.79</name>
    <dbReference type="NCBI Taxonomy" id="388085"/>
    <lineage>
        <taxon>Bacteria</taxon>
        <taxon>Bacillati</taxon>
        <taxon>Cyanobacteriota</taxon>
        <taxon>Cyanophyceae</taxon>
        <taxon>Chroococcidiopsidales</taxon>
        <taxon>Chroococcidiopsidaceae</taxon>
        <taxon>Chroococcidiopsis</taxon>
    </lineage>
</organism>
<proteinExistence type="predicted"/>
<comment type="caution">
    <text evidence="1">The sequence shown here is derived from an EMBL/GenBank/DDBJ whole genome shotgun (WGS) entry which is preliminary data.</text>
</comment>
<reference evidence="1 2" key="1">
    <citation type="journal article" date="2019" name="Genome Biol. Evol.">
        <title>Day and night: Metabolic profiles and evolutionary relationships of six axenic non-marine cyanobacteria.</title>
        <authorList>
            <person name="Will S.E."/>
            <person name="Henke P."/>
            <person name="Boedeker C."/>
            <person name="Huang S."/>
            <person name="Brinkmann H."/>
            <person name="Rohde M."/>
            <person name="Jarek M."/>
            <person name="Friedl T."/>
            <person name="Seufert S."/>
            <person name="Schumacher M."/>
            <person name="Overmann J."/>
            <person name="Neumann-Schaal M."/>
            <person name="Petersen J."/>
        </authorList>
    </citation>
    <scope>NUCLEOTIDE SEQUENCE [LARGE SCALE GENOMIC DNA]</scope>
    <source>
        <strain evidence="1 2">SAG 39.79</strain>
    </source>
</reference>
<evidence type="ECO:0000313" key="2">
    <source>
        <dbReference type="Proteomes" id="UP000282574"/>
    </source>
</evidence>
<dbReference type="EMBL" id="RSCK01000002">
    <property type="protein sequence ID" value="RUT14225.1"/>
    <property type="molecule type" value="Genomic_DNA"/>
</dbReference>
<evidence type="ECO:0000313" key="1">
    <source>
        <dbReference type="EMBL" id="RUT14225.1"/>
    </source>
</evidence>
<accession>A0AB37URZ5</accession>
<sequence length="71" mass="7603">MIENSIKGLKVLQEEDEICLTGGAARAYGFADARGLDPKDADARTSVIVEAIDDGVFRYARSTSIASIVLQ</sequence>
<name>A0AB37URZ5_9CYAN</name>
<protein>
    <submittedName>
        <fullName evidence="1">Uncharacterized protein</fullName>
    </submittedName>
</protein>
<dbReference type="Proteomes" id="UP000282574">
    <property type="component" value="Unassembled WGS sequence"/>
</dbReference>